<protein>
    <submittedName>
        <fullName evidence="1">Uncharacterized protein</fullName>
    </submittedName>
</protein>
<dbReference type="Proteomes" id="UP001057998">
    <property type="component" value="Chromosome 1"/>
</dbReference>
<gene>
    <name evidence="1" type="ORF">NNL38_11135</name>
</gene>
<sequence length="69" mass="7727">MKTMVFHLKQAAASVQLPLKIVLTVPFDLDQSSGKSGHLVLIENSSLNGSKTELDYHELKYFLTIQSKH</sequence>
<evidence type="ECO:0000313" key="2">
    <source>
        <dbReference type="Proteomes" id="UP001057998"/>
    </source>
</evidence>
<keyword evidence="2" id="KW-1185">Reference proteome</keyword>
<proteinExistence type="predicted"/>
<accession>A0ABY5GCE9</accession>
<name>A0ABY5GCE9_9GAMM</name>
<organism evidence="1 2">
    <name type="scientific">Photobacterium atrarenae</name>
    <dbReference type="NCBI Taxonomy" id="865757"/>
    <lineage>
        <taxon>Bacteria</taxon>
        <taxon>Pseudomonadati</taxon>
        <taxon>Pseudomonadota</taxon>
        <taxon>Gammaproteobacteria</taxon>
        <taxon>Vibrionales</taxon>
        <taxon>Vibrionaceae</taxon>
        <taxon>Photobacterium</taxon>
    </lineage>
</organism>
<dbReference type="RefSeq" id="WP_255388110.1">
    <property type="nucleotide sequence ID" value="NZ_CP101508.1"/>
</dbReference>
<evidence type="ECO:0000313" key="1">
    <source>
        <dbReference type="EMBL" id="UTV26900.1"/>
    </source>
</evidence>
<reference evidence="1" key="1">
    <citation type="submission" date="2022-07" db="EMBL/GenBank/DDBJ databases">
        <title>Genome sequencing of Photobacterium atrarenae GJH2-4.</title>
        <authorList>
            <person name="Park S.-J."/>
        </authorList>
    </citation>
    <scope>NUCLEOTIDE SEQUENCE</scope>
    <source>
        <strain evidence="1">GJH2-4</strain>
    </source>
</reference>
<dbReference type="EMBL" id="CP101508">
    <property type="protein sequence ID" value="UTV26900.1"/>
    <property type="molecule type" value="Genomic_DNA"/>
</dbReference>